<accession>A0A091BES1</accession>
<protein>
    <recommendedName>
        <fullName evidence="3">DUF429 domain-containing protein</fullName>
    </recommendedName>
</protein>
<evidence type="ECO:0000313" key="1">
    <source>
        <dbReference type="EMBL" id="KFN49309.1"/>
    </source>
</evidence>
<gene>
    <name evidence="1" type="ORF">P873_11080</name>
</gene>
<reference evidence="1 2" key="1">
    <citation type="submission" date="2013-09" db="EMBL/GenBank/DDBJ databases">
        <title>Genome sequencing of Arenimonas composti.</title>
        <authorList>
            <person name="Chen F."/>
            <person name="Wang G."/>
        </authorList>
    </citation>
    <scope>NUCLEOTIDE SEQUENCE [LARGE SCALE GENOMIC DNA]</scope>
    <source>
        <strain evidence="1 2">TR7-09</strain>
    </source>
</reference>
<comment type="caution">
    <text evidence="1">The sequence shown here is derived from an EMBL/GenBank/DDBJ whole genome shotgun (WGS) entry which is preliminary data.</text>
</comment>
<proteinExistence type="predicted"/>
<organism evidence="1 2">
    <name type="scientific">Arenimonas composti TR7-09 = DSM 18010</name>
    <dbReference type="NCBI Taxonomy" id="1121013"/>
    <lineage>
        <taxon>Bacteria</taxon>
        <taxon>Pseudomonadati</taxon>
        <taxon>Pseudomonadota</taxon>
        <taxon>Gammaproteobacteria</taxon>
        <taxon>Lysobacterales</taxon>
        <taxon>Lysobacteraceae</taxon>
        <taxon>Arenimonas</taxon>
    </lineage>
</organism>
<evidence type="ECO:0000313" key="2">
    <source>
        <dbReference type="Proteomes" id="UP000029391"/>
    </source>
</evidence>
<name>A0A091BES1_9GAMM</name>
<dbReference type="OrthoDB" id="2082643at2"/>
<dbReference type="eggNOG" id="ENOG5032TIB">
    <property type="taxonomic scope" value="Bacteria"/>
</dbReference>
<evidence type="ECO:0008006" key="3">
    <source>
        <dbReference type="Google" id="ProtNLM"/>
    </source>
</evidence>
<dbReference type="AlphaFoldDB" id="A0A091BES1"/>
<dbReference type="EMBL" id="AWXU01000037">
    <property type="protein sequence ID" value="KFN49309.1"/>
    <property type="molecule type" value="Genomic_DNA"/>
</dbReference>
<sequence length="222" mass="23549">MVRVLAVDAVACLDVGSPAKGNVGWAVLSDDRRRAGGDLSVFVGHVVDLLAAGQRVAVGFECPLYVPKRADMFAMSRRRAGEERVNWCGGPGASVLAIGLAQVNWCLARIAERVPTVRGTTRWAELVQGSANLFCWEAFITRRAGICVQLGDADGLSPHERDALCGAMAFAAAIADGSVPMGDFAREDAFSLAGLHLLETGLSDDITLLSEPCLVLKVRKPT</sequence>
<dbReference type="STRING" id="1121013.GCA_000426365_01624"/>
<dbReference type="Proteomes" id="UP000029391">
    <property type="component" value="Unassembled WGS sequence"/>
</dbReference>
<keyword evidence="2" id="KW-1185">Reference proteome</keyword>
<dbReference type="RefSeq" id="WP_026816892.1">
    <property type="nucleotide sequence ID" value="NZ_AUFF01000003.1"/>
</dbReference>